<reference evidence="4 5" key="1">
    <citation type="submission" date="2015-09" db="EMBL/GenBank/DDBJ databases">
        <authorList>
            <consortium name="Pathogen Informatics"/>
        </authorList>
    </citation>
    <scope>NUCLEOTIDE SEQUENCE [LARGE SCALE GENOMIC DNA]</scope>
    <source>
        <strain evidence="4 5">2789STDY5608850</strain>
    </source>
</reference>
<dbReference type="PANTHER" id="PTHR41248">
    <property type="entry name" value="NORD PROTEIN"/>
    <property type="match status" value="1"/>
</dbReference>
<accession>A0A174BK65</accession>
<evidence type="ECO:0000256" key="2">
    <source>
        <dbReference type="SAM" id="MobiDB-lite"/>
    </source>
</evidence>
<gene>
    <name evidence="4" type="ORF">ERS852407_01630</name>
</gene>
<dbReference type="InterPro" id="IPR036465">
    <property type="entry name" value="vWFA_dom_sf"/>
</dbReference>
<dbReference type="AlphaFoldDB" id="A0A174BK65"/>
<dbReference type="Gene3D" id="3.40.50.410">
    <property type="entry name" value="von Willebrand factor, type A domain"/>
    <property type="match status" value="1"/>
</dbReference>
<evidence type="ECO:0000313" key="5">
    <source>
        <dbReference type="Proteomes" id="UP000095651"/>
    </source>
</evidence>
<feature type="compositionally biased region" description="Acidic residues" evidence="2">
    <location>
        <begin position="373"/>
        <end position="385"/>
    </location>
</feature>
<keyword evidence="1" id="KW-0175">Coiled coil</keyword>
<organism evidence="4 5">
    <name type="scientific">Hungatella hathewayi</name>
    <dbReference type="NCBI Taxonomy" id="154046"/>
    <lineage>
        <taxon>Bacteria</taxon>
        <taxon>Bacillati</taxon>
        <taxon>Bacillota</taxon>
        <taxon>Clostridia</taxon>
        <taxon>Lachnospirales</taxon>
        <taxon>Lachnospiraceae</taxon>
        <taxon>Hungatella</taxon>
    </lineage>
</organism>
<dbReference type="InterPro" id="IPR025861">
    <property type="entry name" value="CobT_VWA_dom"/>
</dbReference>
<feature type="compositionally biased region" description="Acidic residues" evidence="2">
    <location>
        <begin position="326"/>
        <end position="345"/>
    </location>
</feature>
<dbReference type="Pfam" id="PF11775">
    <property type="entry name" value="CobT_C"/>
    <property type="match status" value="1"/>
</dbReference>
<proteinExistence type="predicted"/>
<dbReference type="EMBL" id="CYZE01000003">
    <property type="protein sequence ID" value="CUO01144.1"/>
    <property type="molecule type" value="Genomic_DNA"/>
</dbReference>
<dbReference type="SUPFAM" id="SSF53300">
    <property type="entry name" value="vWA-like"/>
    <property type="match status" value="1"/>
</dbReference>
<evidence type="ECO:0000259" key="3">
    <source>
        <dbReference type="SMART" id="SM00327"/>
    </source>
</evidence>
<dbReference type="SMART" id="SM00327">
    <property type="entry name" value="VWA"/>
    <property type="match status" value="1"/>
</dbReference>
<feature type="domain" description="VWFA" evidence="3">
    <location>
        <begin position="508"/>
        <end position="692"/>
    </location>
</feature>
<feature type="compositionally biased region" description="Basic and acidic residues" evidence="2">
    <location>
        <begin position="353"/>
        <end position="372"/>
    </location>
</feature>
<evidence type="ECO:0000256" key="1">
    <source>
        <dbReference type="SAM" id="Coils"/>
    </source>
</evidence>
<dbReference type="PANTHER" id="PTHR41248:SF1">
    <property type="entry name" value="NORD PROTEIN"/>
    <property type="match status" value="1"/>
</dbReference>
<dbReference type="InterPro" id="IPR002035">
    <property type="entry name" value="VWF_A"/>
</dbReference>
<dbReference type="Proteomes" id="UP000095651">
    <property type="component" value="Unassembled WGS sequence"/>
</dbReference>
<feature type="region of interest" description="Disordered" evidence="2">
    <location>
        <begin position="325"/>
        <end position="385"/>
    </location>
</feature>
<protein>
    <submittedName>
        <fullName evidence="4">Nitric oxide reductase activation protein</fullName>
    </submittedName>
</protein>
<dbReference type="InterPro" id="IPR051928">
    <property type="entry name" value="NorD/CobT"/>
</dbReference>
<evidence type="ECO:0000313" key="4">
    <source>
        <dbReference type="EMBL" id="CUO01144.1"/>
    </source>
</evidence>
<feature type="coiled-coil region" evidence="1">
    <location>
        <begin position="278"/>
        <end position="305"/>
    </location>
</feature>
<name>A0A174BK65_9FIRM</name>
<sequence>MNKKVQQKRNQIKNRMGRLTDKDFFLSQSYHDTMLKSVRLLGQKNDITLFMDYEESDDARIAFTNGRLLYLNTANPITNLMTSRVSKIKSHEGFIAHECGHLRCSDFKRRGRYVSGFSRWRVYPKPPQVQLVYERKAWEEMKGYLNAHNVVAASVIQKTASYINNVLEDVYIESFMCQKYPGSIQNGIQRNAALIIHHIPTQEARKAEKSDGLTIMLDMIFRYARAGRTEAEKEYDKQYCSRLNSCRKIIDEAVVSADPDIRFYATNRLMLKLWKYIRQAIKTAAKSLKNEINRLSEEELSKKIQEYLKRKMLWVALSETIGASEEQNEVEEEIEGWDGELEGEPESQNQNGKNEELENALEKMRDGQRQEGGEEETEEGSEIDETLSNLLQKIAEEKFRQDEESDLKRNLEEEAADFKLDGIHKDSVIEMHRMTTVPLRLEKEYKMIAPEINRITKRLEASLEDVLERLEGGTQSGLYMGKRLSRGNLYRLDDKIFEKTIKPEDGFSIAFAVLLDLSGSMSSGGRIESAQKAGLVMYTFCRNLGIPVMLYGHTTHDTGYTEVVDIYSFADFDSVDNQDYLRIMSVSTYDCNRDGVALRFVGQKLLNRPEDIKILLMISDGQPYAQGYKGEIAKADLQEAKYSLEKRGVKLFSAAIGDDREMIEEIYKDGFLNIADFNTMPVKLAGLIARFIR</sequence>